<accession>A0A2V0P186</accession>
<dbReference type="GO" id="GO:1990904">
    <property type="term" value="C:ribonucleoprotein complex"/>
    <property type="evidence" value="ECO:0007669"/>
    <property type="project" value="UniProtKB-KW"/>
</dbReference>
<dbReference type="STRING" id="307507.A0A2V0P186"/>
<sequence length="467" mass="47294">MEPTEAPPQGEAAAAAPQGKIFLGGLSWETNEDKLKEHFGKYGTIQEVIVMRDRITGKPRGFGFITFDSEAAARRACGDTHALDGRTIDAKPSVPQDSQQRPRSKKIFVGGLAPDTTPDEFKAYFQRFGTVVEAQIMVDHVSNRSRGFGFVTFDDETAVHRVFGAGPMHELAGKRVEVKSATPKGSGPQGRGAGPAPPGGPAPPFGPGGGGGGGAAAPGAGGAQAPIGGALAGAGAAAGRGGVERPFDFPGPAAAGYGMAPPFVAHPGYIMPGYLPYPGAFPGMVMPGFGYPAGFAPPPPGYAPAMYPQPVPGAFPPQQVAPPPGAPQAQQQQQPPQQQQQQQPQQQQQHARQQEAPQPAPRQGRGQPQQQQQQQRGGNGGGGGGGRSRGGGGSKAEPSRSSSGGSSNGGSRGDNNSAAAAAAVAAAAAAAATAAVQSSPQQQRLQPQPQQAPAGVQEPPAGTPSPE</sequence>
<evidence type="ECO:0000313" key="6">
    <source>
        <dbReference type="EMBL" id="GBF90957.1"/>
    </source>
</evidence>
<evidence type="ECO:0000256" key="3">
    <source>
        <dbReference type="PROSITE-ProRule" id="PRU00176"/>
    </source>
</evidence>
<comment type="caution">
    <text evidence="6">The sequence shown here is derived from an EMBL/GenBank/DDBJ whole genome shotgun (WGS) entry which is preliminary data.</text>
</comment>
<evidence type="ECO:0000259" key="5">
    <source>
        <dbReference type="PROSITE" id="PS50102"/>
    </source>
</evidence>
<feature type="compositionally biased region" description="Pro residues" evidence="4">
    <location>
        <begin position="195"/>
        <end position="206"/>
    </location>
</feature>
<evidence type="ECO:0000256" key="4">
    <source>
        <dbReference type="SAM" id="MobiDB-lite"/>
    </source>
</evidence>
<feature type="region of interest" description="Disordered" evidence="4">
    <location>
        <begin position="83"/>
        <end position="105"/>
    </location>
</feature>
<dbReference type="InParanoid" id="A0A2V0P186"/>
<keyword evidence="6" id="KW-0687">Ribonucleoprotein</keyword>
<keyword evidence="1" id="KW-0677">Repeat</keyword>
<dbReference type="EMBL" id="BDRX01000021">
    <property type="protein sequence ID" value="GBF90957.1"/>
    <property type="molecule type" value="Genomic_DNA"/>
</dbReference>
<dbReference type="GO" id="GO:0006417">
    <property type="term" value="P:regulation of translation"/>
    <property type="evidence" value="ECO:0007669"/>
    <property type="project" value="TreeGrafter"/>
</dbReference>
<dbReference type="PROSITE" id="PS50102">
    <property type="entry name" value="RRM"/>
    <property type="match status" value="2"/>
</dbReference>
<gene>
    <name evidence="6" type="ORF">Rsub_03812</name>
</gene>
<feature type="compositionally biased region" description="Gly residues" evidence="4">
    <location>
        <begin position="377"/>
        <end position="394"/>
    </location>
</feature>
<dbReference type="SUPFAM" id="SSF54928">
    <property type="entry name" value="RNA-binding domain, RBD"/>
    <property type="match status" value="2"/>
</dbReference>
<evidence type="ECO:0000313" key="7">
    <source>
        <dbReference type="Proteomes" id="UP000247498"/>
    </source>
</evidence>
<dbReference type="PANTHER" id="PTHR48032">
    <property type="entry name" value="RNA-BINDING PROTEIN MUSASHI HOMOLOG RBP6"/>
    <property type="match status" value="1"/>
</dbReference>
<dbReference type="GO" id="GO:0003729">
    <property type="term" value="F:mRNA binding"/>
    <property type="evidence" value="ECO:0007669"/>
    <property type="project" value="TreeGrafter"/>
</dbReference>
<reference evidence="6 7" key="1">
    <citation type="journal article" date="2018" name="Sci. Rep.">
        <title>Raphidocelis subcapitata (=Pseudokirchneriella subcapitata) provides an insight into genome evolution and environmental adaptations in the Sphaeropleales.</title>
        <authorList>
            <person name="Suzuki S."/>
            <person name="Yamaguchi H."/>
            <person name="Nakajima N."/>
            <person name="Kawachi M."/>
        </authorList>
    </citation>
    <scope>NUCLEOTIDE SEQUENCE [LARGE SCALE GENOMIC DNA]</scope>
    <source>
        <strain evidence="6 7">NIES-35</strain>
    </source>
</reference>
<feature type="compositionally biased region" description="Low complexity" evidence="4">
    <location>
        <begin position="413"/>
        <end position="460"/>
    </location>
</feature>
<evidence type="ECO:0000256" key="2">
    <source>
        <dbReference type="ARBA" id="ARBA00022884"/>
    </source>
</evidence>
<proteinExistence type="predicted"/>
<feature type="domain" description="RRM" evidence="5">
    <location>
        <begin position="105"/>
        <end position="183"/>
    </location>
</feature>
<protein>
    <submittedName>
        <fullName evidence="6">Heterogeneous nuclear ribonucleoprotein-like</fullName>
    </submittedName>
</protein>
<dbReference type="SMART" id="SM00360">
    <property type="entry name" value="RRM"/>
    <property type="match status" value="2"/>
</dbReference>
<feature type="region of interest" description="Disordered" evidence="4">
    <location>
        <begin position="180"/>
        <end position="220"/>
    </location>
</feature>
<feature type="domain" description="RRM" evidence="5">
    <location>
        <begin position="19"/>
        <end position="95"/>
    </location>
</feature>
<feature type="compositionally biased region" description="Low complexity" evidence="4">
    <location>
        <begin position="395"/>
        <end position="405"/>
    </location>
</feature>
<dbReference type="OrthoDB" id="1875751at2759"/>
<dbReference type="FunCoup" id="A0A2V0P186">
    <property type="interactions" value="113"/>
</dbReference>
<dbReference type="InterPro" id="IPR035979">
    <property type="entry name" value="RBD_domain_sf"/>
</dbReference>
<name>A0A2V0P186_9CHLO</name>
<evidence type="ECO:0000256" key="1">
    <source>
        <dbReference type="ARBA" id="ARBA00022737"/>
    </source>
</evidence>
<dbReference type="Proteomes" id="UP000247498">
    <property type="component" value="Unassembled WGS sequence"/>
</dbReference>
<feature type="compositionally biased region" description="Pro residues" evidence="4">
    <location>
        <begin position="308"/>
        <end position="326"/>
    </location>
</feature>
<feature type="region of interest" description="Disordered" evidence="4">
    <location>
        <begin position="308"/>
        <end position="467"/>
    </location>
</feature>
<feature type="compositionally biased region" description="Low complexity" evidence="4">
    <location>
        <begin position="327"/>
        <end position="376"/>
    </location>
</feature>
<dbReference type="Gene3D" id="3.30.70.330">
    <property type="match status" value="2"/>
</dbReference>
<dbReference type="Pfam" id="PF00076">
    <property type="entry name" value="RRM_1"/>
    <property type="match status" value="2"/>
</dbReference>
<keyword evidence="2 3" id="KW-0694">RNA-binding</keyword>
<organism evidence="6 7">
    <name type="scientific">Raphidocelis subcapitata</name>
    <dbReference type="NCBI Taxonomy" id="307507"/>
    <lineage>
        <taxon>Eukaryota</taxon>
        <taxon>Viridiplantae</taxon>
        <taxon>Chlorophyta</taxon>
        <taxon>core chlorophytes</taxon>
        <taxon>Chlorophyceae</taxon>
        <taxon>CS clade</taxon>
        <taxon>Sphaeropleales</taxon>
        <taxon>Selenastraceae</taxon>
        <taxon>Raphidocelis</taxon>
    </lineage>
</organism>
<feature type="compositionally biased region" description="Gly residues" evidence="4">
    <location>
        <begin position="207"/>
        <end position="220"/>
    </location>
</feature>
<keyword evidence="7" id="KW-1185">Reference proteome</keyword>
<dbReference type="InterPro" id="IPR012677">
    <property type="entry name" value="Nucleotide-bd_a/b_plait_sf"/>
</dbReference>
<dbReference type="AlphaFoldDB" id="A0A2V0P186"/>
<dbReference type="PANTHER" id="PTHR48032:SF6">
    <property type="entry name" value="RNA-BINDING (RRM_RBD_RNP MOTIFS) FAMILY PROTEIN"/>
    <property type="match status" value="1"/>
</dbReference>
<dbReference type="InterPro" id="IPR000504">
    <property type="entry name" value="RRM_dom"/>
</dbReference>